<dbReference type="InterPro" id="IPR036179">
    <property type="entry name" value="Ig-like_dom_sf"/>
</dbReference>
<organism evidence="7">
    <name type="scientific">Amphimedon queenslandica</name>
    <name type="common">Sponge</name>
    <dbReference type="NCBI Taxonomy" id="400682"/>
    <lineage>
        <taxon>Eukaryota</taxon>
        <taxon>Metazoa</taxon>
        <taxon>Porifera</taxon>
        <taxon>Demospongiae</taxon>
        <taxon>Heteroscleromorpha</taxon>
        <taxon>Haplosclerida</taxon>
        <taxon>Niphatidae</taxon>
        <taxon>Amphimedon</taxon>
    </lineage>
</organism>
<dbReference type="OrthoDB" id="6731473at2759"/>
<feature type="domain" description="EGF-like" evidence="4">
    <location>
        <begin position="1"/>
        <end position="30"/>
    </location>
</feature>
<proteinExistence type="predicted"/>
<dbReference type="Gene3D" id="2.60.40.10">
    <property type="entry name" value="Immunoglobulins"/>
    <property type="match status" value="4"/>
</dbReference>
<dbReference type="PROSITE" id="PS50853">
    <property type="entry name" value="FN3"/>
    <property type="match status" value="2"/>
</dbReference>
<dbReference type="InParanoid" id="A0A1X7VBL1"/>
<dbReference type="SMART" id="SM00409">
    <property type="entry name" value="IG"/>
    <property type="match status" value="2"/>
</dbReference>
<feature type="domain" description="Fibronectin type-III" evidence="6">
    <location>
        <begin position="228"/>
        <end position="324"/>
    </location>
</feature>
<reference evidence="7" key="1">
    <citation type="submission" date="2017-05" db="UniProtKB">
        <authorList>
            <consortium name="EnsemblMetazoa"/>
        </authorList>
    </citation>
    <scope>IDENTIFICATION</scope>
</reference>
<evidence type="ECO:0000256" key="3">
    <source>
        <dbReference type="SAM" id="Phobius"/>
    </source>
</evidence>
<dbReference type="PROSITE" id="PS50835">
    <property type="entry name" value="IG_LIKE"/>
    <property type="match status" value="2"/>
</dbReference>
<evidence type="ECO:0000256" key="1">
    <source>
        <dbReference type="ARBA" id="ARBA00023157"/>
    </source>
</evidence>
<dbReference type="Gene3D" id="2.10.25.10">
    <property type="entry name" value="Laminin"/>
    <property type="match status" value="2"/>
</dbReference>
<evidence type="ECO:0000256" key="2">
    <source>
        <dbReference type="PROSITE-ProRule" id="PRU00076"/>
    </source>
</evidence>
<dbReference type="InterPro" id="IPR036116">
    <property type="entry name" value="FN3_sf"/>
</dbReference>
<feature type="domain" description="Ig-like" evidence="5">
    <location>
        <begin position="35"/>
        <end position="120"/>
    </location>
</feature>
<dbReference type="Pfam" id="PF00041">
    <property type="entry name" value="fn3"/>
    <property type="match status" value="2"/>
</dbReference>
<keyword evidence="3" id="KW-1133">Transmembrane helix</keyword>
<dbReference type="AlphaFoldDB" id="A0A1X7VBL1"/>
<dbReference type="CDD" id="cd00096">
    <property type="entry name" value="Ig"/>
    <property type="match status" value="1"/>
</dbReference>
<dbReference type="InterPro" id="IPR003599">
    <property type="entry name" value="Ig_sub"/>
</dbReference>
<dbReference type="InterPro" id="IPR003886">
    <property type="entry name" value="NIDO_dom"/>
</dbReference>
<evidence type="ECO:0000259" key="5">
    <source>
        <dbReference type="PROSITE" id="PS50835"/>
    </source>
</evidence>
<dbReference type="PROSITE" id="PS50026">
    <property type="entry name" value="EGF_3"/>
    <property type="match status" value="1"/>
</dbReference>
<dbReference type="InterPro" id="IPR051495">
    <property type="entry name" value="Epithelial_Barrier/Signaling"/>
</dbReference>
<dbReference type="CDD" id="cd00063">
    <property type="entry name" value="FN3"/>
    <property type="match status" value="2"/>
</dbReference>
<dbReference type="PANTHER" id="PTHR13802:SF52">
    <property type="entry name" value="MUCIN-4"/>
    <property type="match status" value="1"/>
</dbReference>
<keyword evidence="3" id="KW-0812">Transmembrane</keyword>
<feature type="domain" description="Fibronectin type-III" evidence="6">
    <location>
        <begin position="325"/>
        <end position="420"/>
    </location>
</feature>
<dbReference type="PANTHER" id="PTHR13802">
    <property type="entry name" value="MUCIN 4-RELATED"/>
    <property type="match status" value="1"/>
</dbReference>
<name>A0A1X7VBL1_AMPQE</name>
<evidence type="ECO:0000313" key="7">
    <source>
        <dbReference type="EnsemblMetazoa" id="Aqu2.1.37680_001"/>
    </source>
</evidence>
<dbReference type="SMART" id="SM00060">
    <property type="entry name" value="FN3"/>
    <property type="match status" value="2"/>
</dbReference>
<sequence>MNGGQCIQYSPPDNYTCNCTGTRFQGVNCTDFLNPRVSPNGTVSVIEGSNLTLTCSDPGNSGVPRYVWINDSDGSELTPVINNPPLTLHLTNINRAASGNYICRSTSIDVPGVNMDTTVTLNVQYLDIISASLNQTAVIGTNYTITCSFDAFPMIESVTWFHNRTAINLEAFPHISISTNSMSSELSFLPIGGLDDGGEYSCSVSNGVLNANDSLLNLTVVFPLKPDPVYNLMTSNITNTSVTLSWSLGFNGNSPITGGIVSYAAISNGLGNATQVFVGESEELILFNLQPFTVYNFSVAVENAIGISNEATIDAETQPNVPDAPTLNSVVSISSSSLEVNWTNNVDPLTQSEVEWYTVMYYTERQHNELNVPAPANTVIINGLLEGTNYSIIVSASNSAGIGASSNSITVQTVTNTPPVIEANDTFMITVGETALYTLRITDPGDTISVTIDREFPYTLHQNGSIWTLNVTLSSLVEFNFTVIATDSFNATSTKIPQLIICGCPLNISNCSMEGIKNNTSNPLILMCDCMKAYEGKYCKDDFDGCTEISCFNDATCTDVPAPGTGATCPPCPSGYTGDGIVCNYVVGAVFLPFLYPSSYNVYTNVDDGSANAALPNTLEFGGFRYNRAYISSNGLVSFGNAYNSFSPRNFPLESSLAVVAPYWDDSRLSGSRELRYQIVSGSSSLITGVNAFLSNYTGNTFEADWLLWAYWHDICPYNRGNCQDSNFFQVAIAVQGSITYSIFTYQCDLIRWTLRTAAVGYSVNGTFYKNHQLSKSSSVVNIDCEGAVSNWTNVVYRIDTATNTPPVIEASDTFMIAVGETASYTLRIIDPGDTVNVTIEFDGEFPYTLDQNGSIWTLNVTLSSLAEFNFTVIATDSFNETSTKTPQVIICTCTSNRGNCTVTDKNDNSNPLILMCDCMEAYDGEYCEDDFDGCTEVSCFNNATCTDVPAPGTGVTCPPCPSGYAGDGIVCYIPPVILPYIVFNSSISTVTNITRHYFYSTWRVNVPRPITLLGSAYSSIYISIGGTFSMSGRFNYWTSRNNMIKPDDIVITEITETNNGLKVTFYVKGQSGTPVDANAVVAAIKEADPRYVNAGFTIASLTLLNPPSTTVVVTPSASATPTDDGLSAGQIAGITIGILIGVLLVIIIIISVACLIRYKKRSNKIIKKENNDNFTVENLCYEAVPPTPAGSVHSIKLKFAQEFDSSDEDESERENDLNGIIMNEKECQGGQVESFGVMLEESKETFL</sequence>
<dbReference type="InterPro" id="IPR003961">
    <property type="entry name" value="FN3_dom"/>
</dbReference>
<keyword evidence="1" id="KW-1015">Disulfide bond</keyword>
<keyword evidence="2" id="KW-0245">EGF-like domain</keyword>
<dbReference type="eggNOG" id="KOG4291">
    <property type="taxonomic scope" value="Eukaryota"/>
</dbReference>
<dbReference type="SMART" id="SM00181">
    <property type="entry name" value="EGF"/>
    <property type="match status" value="3"/>
</dbReference>
<dbReference type="eggNOG" id="KOG3510">
    <property type="taxonomic scope" value="Eukaryota"/>
</dbReference>
<comment type="caution">
    <text evidence="2">Lacks conserved residue(s) required for the propagation of feature annotation.</text>
</comment>
<dbReference type="EnsemblMetazoa" id="Aqu2.1.37680_001">
    <property type="protein sequence ID" value="Aqu2.1.37680_001"/>
    <property type="gene ID" value="Aqu2.1.37680"/>
</dbReference>
<feature type="domain" description="Ig-like" evidence="5">
    <location>
        <begin position="140"/>
        <end position="219"/>
    </location>
</feature>
<dbReference type="SUPFAM" id="SSF48726">
    <property type="entry name" value="Immunoglobulin"/>
    <property type="match status" value="2"/>
</dbReference>
<dbReference type="GO" id="GO:0007160">
    <property type="term" value="P:cell-matrix adhesion"/>
    <property type="evidence" value="ECO:0007669"/>
    <property type="project" value="InterPro"/>
</dbReference>
<accession>A0A1X7VBL1</accession>
<dbReference type="Pfam" id="PF06119">
    <property type="entry name" value="NIDO"/>
    <property type="match status" value="1"/>
</dbReference>
<dbReference type="InterPro" id="IPR013783">
    <property type="entry name" value="Ig-like_fold"/>
</dbReference>
<protein>
    <submittedName>
        <fullName evidence="7">Uncharacterized protein</fullName>
    </submittedName>
</protein>
<dbReference type="Pfam" id="PF13895">
    <property type="entry name" value="Ig_2"/>
    <property type="match status" value="1"/>
</dbReference>
<dbReference type="SMART" id="SM00408">
    <property type="entry name" value="IGc2"/>
    <property type="match status" value="2"/>
</dbReference>
<feature type="transmembrane region" description="Helical" evidence="3">
    <location>
        <begin position="1132"/>
        <end position="1159"/>
    </location>
</feature>
<evidence type="ECO:0000259" key="6">
    <source>
        <dbReference type="PROSITE" id="PS50853"/>
    </source>
</evidence>
<dbReference type="SUPFAM" id="SSF49265">
    <property type="entry name" value="Fibronectin type III"/>
    <property type="match status" value="1"/>
</dbReference>
<dbReference type="InterPro" id="IPR000742">
    <property type="entry name" value="EGF"/>
</dbReference>
<dbReference type="InterPro" id="IPR007110">
    <property type="entry name" value="Ig-like_dom"/>
</dbReference>
<dbReference type="InterPro" id="IPR003598">
    <property type="entry name" value="Ig_sub2"/>
</dbReference>
<evidence type="ECO:0000259" key="4">
    <source>
        <dbReference type="PROSITE" id="PS50026"/>
    </source>
</evidence>
<keyword evidence="3" id="KW-0472">Membrane</keyword>